<protein>
    <submittedName>
        <fullName evidence="2">Uncharacterized protein</fullName>
    </submittedName>
</protein>
<dbReference type="Proteomes" id="UP000186601">
    <property type="component" value="Unassembled WGS sequence"/>
</dbReference>
<sequence>MDPTGLAAYILDRLRGTPGRLIANFVLHNHINSLSLAEAPEDLLSSMTKGLSDAAIMEFKEIVGGICTAHRINTGTRRFRPLQDLVEQIQHAPDSVLPNEQPADDWEPPEWDFDEGPDQRNLGGNSK</sequence>
<proteinExistence type="predicted"/>
<accession>A0A2R6NP83</accession>
<evidence type="ECO:0000313" key="2">
    <source>
        <dbReference type="EMBL" id="PSR74263.1"/>
    </source>
</evidence>
<feature type="compositionally biased region" description="Acidic residues" evidence="1">
    <location>
        <begin position="102"/>
        <end position="116"/>
    </location>
</feature>
<organism evidence="2 3">
    <name type="scientific">Hermanssonia centrifuga</name>
    <dbReference type="NCBI Taxonomy" id="98765"/>
    <lineage>
        <taxon>Eukaryota</taxon>
        <taxon>Fungi</taxon>
        <taxon>Dikarya</taxon>
        <taxon>Basidiomycota</taxon>
        <taxon>Agaricomycotina</taxon>
        <taxon>Agaricomycetes</taxon>
        <taxon>Polyporales</taxon>
        <taxon>Meruliaceae</taxon>
        <taxon>Hermanssonia</taxon>
    </lineage>
</organism>
<dbReference type="EMBL" id="MLYV02001008">
    <property type="protein sequence ID" value="PSR74263.1"/>
    <property type="molecule type" value="Genomic_DNA"/>
</dbReference>
<reference evidence="2 3" key="1">
    <citation type="submission" date="2018-02" db="EMBL/GenBank/DDBJ databases">
        <title>Genome sequence of the basidiomycete white-rot fungus Phlebia centrifuga.</title>
        <authorList>
            <person name="Granchi Z."/>
            <person name="Peng M."/>
            <person name="de Vries R.P."/>
            <person name="Hilden K."/>
            <person name="Makela M.R."/>
            <person name="Grigoriev I."/>
            <person name="Riley R."/>
        </authorList>
    </citation>
    <scope>NUCLEOTIDE SEQUENCE [LARGE SCALE GENOMIC DNA]</scope>
    <source>
        <strain evidence="2 3">FBCC195</strain>
    </source>
</reference>
<evidence type="ECO:0000313" key="3">
    <source>
        <dbReference type="Proteomes" id="UP000186601"/>
    </source>
</evidence>
<name>A0A2R6NP83_9APHY</name>
<feature type="region of interest" description="Disordered" evidence="1">
    <location>
        <begin position="92"/>
        <end position="127"/>
    </location>
</feature>
<dbReference type="AlphaFoldDB" id="A0A2R6NP83"/>
<keyword evidence="3" id="KW-1185">Reference proteome</keyword>
<evidence type="ECO:0000256" key="1">
    <source>
        <dbReference type="SAM" id="MobiDB-lite"/>
    </source>
</evidence>
<comment type="caution">
    <text evidence="2">The sequence shown here is derived from an EMBL/GenBank/DDBJ whole genome shotgun (WGS) entry which is preliminary data.</text>
</comment>
<gene>
    <name evidence="2" type="ORF">PHLCEN_2v10007</name>
</gene>